<dbReference type="AlphaFoldDB" id="A0AA88HSX5"/>
<feature type="domain" description="3'-5' exonuclease" evidence="5">
    <location>
        <begin position="33"/>
        <end position="147"/>
    </location>
</feature>
<feature type="region of interest" description="Disordered" evidence="4">
    <location>
        <begin position="179"/>
        <end position="207"/>
    </location>
</feature>
<dbReference type="CDD" id="cd06141">
    <property type="entry name" value="WRN_exo"/>
    <property type="match status" value="1"/>
</dbReference>
<organism evidence="6 7">
    <name type="scientific">Artemia franciscana</name>
    <name type="common">Brine shrimp</name>
    <name type="synonym">Artemia sanfranciscana</name>
    <dbReference type="NCBI Taxonomy" id="6661"/>
    <lineage>
        <taxon>Eukaryota</taxon>
        <taxon>Metazoa</taxon>
        <taxon>Ecdysozoa</taxon>
        <taxon>Arthropoda</taxon>
        <taxon>Crustacea</taxon>
        <taxon>Branchiopoda</taxon>
        <taxon>Anostraca</taxon>
        <taxon>Artemiidae</taxon>
        <taxon>Artemia</taxon>
    </lineage>
</organism>
<dbReference type="Pfam" id="PF01612">
    <property type="entry name" value="DNA_pol_A_exo1"/>
    <property type="match status" value="1"/>
</dbReference>
<gene>
    <name evidence="6" type="ORF">QYM36_009341</name>
</gene>
<dbReference type="InterPro" id="IPR036397">
    <property type="entry name" value="RNaseH_sf"/>
</dbReference>
<keyword evidence="7" id="KW-1185">Reference proteome</keyword>
<evidence type="ECO:0000259" key="5">
    <source>
        <dbReference type="Pfam" id="PF01612"/>
    </source>
</evidence>
<dbReference type="InterPro" id="IPR051132">
    <property type="entry name" value="3-5_Exonuclease_domain"/>
</dbReference>
<dbReference type="GO" id="GO:0006139">
    <property type="term" value="P:nucleobase-containing compound metabolic process"/>
    <property type="evidence" value="ECO:0007669"/>
    <property type="project" value="InterPro"/>
</dbReference>
<evidence type="ECO:0000256" key="2">
    <source>
        <dbReference type="ARBA" id="ARBA00022801"/>
    </source>
</evidence>
<name>A0AA88HSX5_ARTSF</name>
<dbReference type="EMBL" id="JAVRJZ010000014">
    <property type="protein sequence ID" value="KAK2713436.1"/>
    <property type="molecule type" value="Genomic_DNA"/>
</dbReference>
<accession>A0AA88HSX5</accession>
<evidence type="ECO:0000313" key="7">
    <source>
        <dbReference type="Proteomes" id="UP001187531"/>
    </source>
</evidence>
<dbReference type="PANTHER" id="PTHR13620">
    <property type="entry name" value="3-5 EXONUCLEASE"/>
    <property type="match status" value="1"/>
</dbReference>
<feature type="compositionally biased region" description="Basic residues" evidence="4">
    <location>
        <begin position="179"/>
        <end position="192"/>
    </location>
</feature>
<keyword evidence="2" id="KW-0378">Hydrolase</keyword>
<dbReference type="Proteomes" id="UP001187531">
    <property type="component" value="Unassembled WGS sequence"/>
</dbReference>
<dbReference type="PANTHER" id="PTHR13620:SF104">
    <property type="entry name" value="EXONUCLEASE 3'-5' DOMAIN-CONTAINING PROTEIN 2"/>
    <property type="match status" value="1"/>
</dbReference>
<dbReference type="GO" id="GO:0003676">
    <property type="term" value="F:nucleic acid binding"/>
    <property type="evidence" value="ECO:0007669"/>
    <property type="project" value="InterPro"/>
</dbReference>
<dbReference type="GO" id="GO:0005737">
    <property type="term" value="C:cytoplasm"/>
    <property type="evidence" value="ECO:0007669"/>
    <property type="project" value="TreeGrafter"/>
</dbReference>
<dbReference type="GO" id="GO:0008408">
    <property type="term" value="F:3'-5' exonuclease activity"/>
    <property type="evidence" value="ECO:0007669"/>
    <property type="project" value="InterPro"/>
</dbReference>
<protein>
    <recommendedName>
        <fullName evidence="5">3'-5' exonuclease domain-containing protein</fullName>
    </recommendedName>
</protein>
<proteinExistence type="predicted"/>
<evidence type="ECO:0000313" key="6">
    <source>
        <dbReference type="EMBL" id="KAK2713436.1"/>
    </source>
</evidence>
<dbReference type="InterPro" id="IPR012337">
    <property type="entry name" value="RNaseH-like_sf"/>
</dbReference>
<keyword evidence="1" id="KW-0540">Nuclease</keyword>
<sequence length="207" mass="23283">MEAPKSTSASCINATGITFWRMSLSATQPPRKILPKITEILEDVNIVKLGVGILGDALRLKQQAGISLRGSLDLSHLYISIHESEKEQSGLGLARLSAKVIGIPIVKNLSIVCSDWEAPYLTNSQIEYASLDAFISLPIFCELFRELHRISIKNGHNHDDSESWTIARKSCKKYLDLKPKKKKRKMKKRRKSYAKDFLSEQEENIAS</sequence>
<dbReference type="Gene3D" id="3.30.420.10">
    <property type="entry name" value="Ribonuclease H-like superfamily/Ribonuclease H"/>
    <property type="match status" value="1"/>
</dbReference>
<evidence type="ECO:0000256" key="4">
    <source>
        <dbReference type="SAM" id="MobiDB-lite"/>
    </source>
</evidence>
<comment type="caution">
    <text evidence="6">The sequence shown here is derived from an EMBL/GenBank/DDBJ whole genome shotgun (WGS) entry which is preliminary data.</text>
</comment>
<keyword evidence="3" id="KW-0269">Exonuclease</keyword>
<dbReference type="SUPFAM" id="SSF53098">
    <property type="entry name" value="Ribonuclease H-like"/>
    <property type="match status" value="1"/>
</dbReference>
<evidence type="ECO:0000256" key="1">
    <source>
        <dbReference type="ARBA" id="ARBA00022722"/>
    </source>
</evidence>
<evidence type="ECO:0000256" key="3">
    <source>
        <dbReference type="ARBA" id="ARBA00022839"/>
    </source>
</evidence>
<dbReference type="GO" id="GO:0005634">
    <property type="term" value="C:nucleus"/>
    <property type="evidence" value="ECO:0007669"/>
    <property type="project" value="TreeGrafter"/>
</dbReference>
<dbReference type="InterPro" id="IPR002562">
    <property type="entry name" value="3'-5'_exonuclease_dom"/>
</dbReference>
<reference evidence="6" key="1">
    <citation type="submission" date="2023-07" db="EMBL/GenBank/DDBJ databases">
        <title>Chromosome-level genome assembly of Artemia franciscana.</title>
        <authorList>
            <person name="Jo E."/>
        </authorList>
    </citation>
    <scope>NUCLEOTIDE SEQUENCE</scope>
    <source>
        <tissue evidence="6">Whole body</tissue>
    </source>
</reference>